<proteinExistence type="predicted"/>
<dbReference type="PRINTS" id="PR01415">
    <property type="entry name" value="ANKYRIN"/>
</dbReference>
<evidence type="ECO:0000256" key="3">
    <source>
        <dbReference type="PROSITE-ProRule" id="PRU00023"/>
    </source>
</evidence>
<feature type="domain" description="Nephrocystin 3-like N-terminal" evidence="5">
    <location>
        <begin position="127"/>
        <end position="275"/>
    </location>
</feature>
<gene>
    <name evidence="6" type="ORF">B0T25DRAFT_613992</name>
</gene>
<dbReference type="SUPFAM" id="SSF48403">
    <property type="entry name" value="Ankyrin repeat"/>
    <property type="match status" value="2"/>
</dbReference>
<feature type="compositionally biased region" description="Basic and acidic residues" evidence="4">
    <location>
        <begin position="1413"/>
        <end position="1432"/>
    </location>
</feature>
<dbReference type="PROSITE" id="PS50088">
    <property type="entry name" value="ANK_REPEAT"/>
    <property type="match status" value="8"/>
</dbReference>
<feature type="repeat" description="ANK" evidence="3">
    <location>
        <begin position="745"/>
        <end position="774"/>
    </location>
</feature>
<feature type="compositionally biased region" description="Basic and acidic residues" evidence="4">
    <location>
        <begin position="1392"/>
        <end position="1403"/>
    </location>
</feature>
<name>A0AAJ0HCK6_9PEZI</name>
<evidence type="ECO:0000259" key="5">
    <source>
        <dbReference type="Pfam" id="PF24883"/>
    </source>
</evidence>
<feature type="repeat" description="ANK" evidence="3">
    <location>
        <begin position="1096"/>
        <end position="1128"/>
    </location>
</feature>
<sequence length="1524" mass="163280">MNVPRQGLEVLVSPKEKITADIVAVPGLGADPSKSFGSGDSSHQFNWLRDDEGIPGDFPSARDDRYKATQDHLQHSMQAGLQLVAKRLRDSKHSVVSDEEFSRAIKILGVTNHEHVLQDIEDLSGNSSWILEDKSYRQWVEQASEAGTAYQHGFLWACGTDESGKSKAALAVIDDIKRRARDSEARGASGPMVAYFFCDPKPGFSSAEAVVKSFMWQLILQKRTLGQYVRELITQTPSGIRGRRGPEEPIAFSKLWVGLAKIIEDESVQEIVFVINNIHRLDQGLASTDELLGEISTLLRTEPGGCEDPLREKVRWVILSSDRDKKFNPALQEREGARVLRIGMAGSGNQFVRSFIRDEVEDLADRKGYSLALRYYVLSTLNEMAPSSTTWVEVVCSLLGELSPDFILKLKKHDENIHTTKEILRTLAVAYEDPTLAELRVLAGLVVRSSADDPGETENEIRRMIRACGPLLKLHAGAYDTSAGHQETKVGFIHSFAKDTLLEPEIRQLIFLDSDGRELQWQHGIVGLRCFSHMLKELGAGRDDGDDGGAAAMGMTTTSAASSAAEIDALFDGEGGDVIEPDAVAALGYPLKYWLKHGNKATSDFVPTLGAGHIFWSPDSRTRRRWWCQYTQGPVDGELEDVTALHVAAYFGVLPLVTSLLDHGHEEELRCPNAQSHQPLHLAAANGHVEVCELLLERGADVNSGLEARKPTPLHMTASMGHIEVVELLVKHGATIDAVAEGYGTPLALALSQRQTETAERLLERGADPALTEDKSESPLAAAALRGYDDLVEKLLAANPALIHNSGALAAAASAGNVDMVKTLLPLDNDWESRGRALARAASSGFDDVVGCLLQTGSPGPPCDKAFQLAAAHGHEDVVTMLWQHHEKRPAISSRTINQALYDATVAQHEQLVTYLVETCGADANDARGEEFGDALTASAFNGSEPTLQALLRHGANVNAPEGRALQTAVLRGCDTIIQTLLEHGADPNAWSDAIDPKTALQAACNTGRLEIAKMLIVKGADTERGGGIFSKPLIAATSRGYAELVRLLLGAGANPNIFGGPDKSTPLINAAMTLPEDVLGLLIDRGAAVDEKDPAGDTALIAAAWVGDCKSVALLLDRGADIHIQTTDRGSALHAAASRGHVEVCQLLLARGADPTARCGPFATVLQAAAASGHPGCVEAILGQERVQVNARGGKHFTALHAAAVHGDDRCLRLLLARNPDLNVASPPPPGAKHDKTIGTPLQAAAFAGCSRNARLLLDAGADPNIIAGKHGTALQAAALKCRSRLCAYLLDRGAQVDGLSGKRADAGKDLAKLAEIKVMMEWIRSQRAELVRRRAARKDQPGSSPDDGYDSDFGGDVINKHQDIYDTPGAGQEQADPFAPWKTQPGAVASKEHGTKKDAASRGEQSNAKVPAEDQQKGDRPKASAEEGQHQQRVAGKRAETPEPSRGAEVVGGPDTAATAPPVQLSPATSLSSPPPLVGVQGADSGKWNSRKIVSFSGMQRGLQEMKDIPSIKGMAGMFGKK</sequence>
<evidence type="ECO:0000313" key="7">
    <source>
        <dbReference type="Proteomes" id="UP001275084"/>
    </source>
</evidence>
<evidence type="ECO:0000256" key="2">
    <source>
        <dbReference type="ARBA" id="ARBA00023043"/>
    </source>
</evidence>
<feature type="repeat" description="ANK" evidence="3">
    <location>
        <begin position="1063"/>
        <end position="1095"/>
    </location>
</feature>
<dbReference type="Pfam" id="PF00023">
    <property type="entry name" value="Ank"/>
    <property type="match status" value="2"/>
</dbReference>
<dbReference type="PROSITE" id="PS50297">
    <property type="entry name" value="ANK_REP_REGION"/>
    <property type="match status" value="6"/>
</dbReference>
<organism evidence="6 7">
    <name type="scientific">Lasiosphaeria hispida</name>
    <dbReference type="NCBI Taxonomy" id="260671"/>
    <lineage>
        <taxon>Eukaryota</taxon>
        <taxon>Fungi</taxon>
        <taxon>Dikarya</taxon>
        <taxon>Ascomycota</taxon>
        <taxon>Pezizomycotina</taxon>
        <taxon>Sordariomycetes</taxon>
        <taxon>Sordariomycetidae</taxon>
        <taxon>Sordariales</taxon>
        <taxon>Lasiosphaeriaceae</taxon>
        <taxon>Lasiosphaeria</taxon>
    </lineage>
</organism>
<feature type="repeat" description="ANK" evidence="3">
    <location>
        <begin position="996"/>
        <end position="1028"/>
    </location>
</feature>
<feature type="repeat" description="ANK" evidence="3">
    <location>
        <begin position="1196"/>
        <end position="1228"/>
    </location>
</feature>
<dbReference type="PANTHER" id="PTHR24198:SF165">
    <property type="entry name" value="ANKYRIN REPEAT-CONTAINING PROTEIN-RELATED"/>
    <property type="match status" value="1"/>
</dbReference>
<dbReference type="InterPro" id="IPR056884">
    <property type="entry name" value="NPHP3-like_N"/>
</dbReference>
<comment type="caution">
    <text evidence="6">The sequence shown here is derived from an EMBL/GenBank/DDBJ whole genome shotgun (WGS) entry which is preliminary data.</text>
</comment>
<feature type="repeat" description="ANK" evidence="3">
    <location>
        <begin position="709"/>
        <end position="741"/>
    </location>
</feature>
<accession>A0AAJ0HCK6</accession>
<dbReference type="InterPro" id="IPR002110">
    <property type="entry name" value="Ankyrin_rpt"/>
</dbReference>
<keyword evidence="7" id="KW-1185">Reference proteome</keyword>
<dbReference type="PANTHER" id="PTHR24198">
    <property type="entry name" value="ANKYRIN REPEAT AND PROTEIN KINASE DOMAIN-CONTAINING PROTEIN"/>
    <property type="match status" value="1"/>
</dbReference>
<evidence type="ECO:0000256" key="1">
    <source>
        <dbReference type="ARBA" id="ARBA00022737"/>
    </source>
</evidence>
<keyword evidence="2 3" id="KW-0040">ANK repeat</keyword>
<dbReference type="Gene3D" id="1.25.40.20">
    <property type="entry name" value="Ankyrin repeat-containing domain"/>
    <property type="match status" value="3"/>
</dbReference>
<keyword evidence="1" id="KW-0677">Repeat</keyword>
<dbReference type="Pfam" id="PF24883">
    <property type="entry name" value="NPHP3_N"/>
    <property type="match status" value="1"/>
</dbReference>
<dbReference type="EMBL" id="JAUIQD010000006">
    <property type="protein sequence ID" value="KAK3347121.1"/>
    <property type="molecule type" value="Genomic_DNA"/>
</dbReference>
<evidence type="ECO:0000313" key="6">
    <source>
        <dbReference type="EMBL" id="KAK3347121.1"/>
    </source>
</evidence>
<feature type="compositionally biased region" description="Low complexity" evidence="4">
    <location>
        <begin position="1343"/>
        <end position="1358"/>
    </location>
</feature>
<dbReference type="SMART" id="SM00248">
    <property type="entry name" value="ANK"/>
    <property type="match status" value="19"/>
</dbReference>
<reference evidence="6" key="1">
    <citation type="journal article" date="2023" name="Mol. Phylogenet. Evol.">
        <title>Genome-scale phylogeny and comparative genomics of the fungal order Sordariales.</title>
        <authorList>
            <person name="Hensen N."/>
            <person name="Bonometti L."/>
            <person name="Westerberg I."/>
            <person name="Brannstrom I.O."/>
            <person name="Guillou S."/>
            <person name="Cros-Aarteil S."/>
            <person name="Calhoun S."/>
            <person name="Haridas S."/>
            <person name="Kuo A."/>
            <person name="Mondo S."/>
            <person name="Pangilinan J."/>
            <person name="Riley R."/>
            <person name="LaButti K."/>
            <person name="Andreopoulos B."/>
            <person name="Lipzen A."/>
            <person name="Chen C."/>
            <person name="Yan M."/>
            <person name="Daum C."/>
            <person name="Ng V."/>
            <person name="Clum A."/>
            <person name="Steindorff A."/>
            <person name="Ohm R.A."/>
            <person name="Martin F."/>
            <person name="Silar P."/>
            <person name="Natvig D.O."/>
            <person name="Lalanne C."/>
            <person name="Gautier V."/>
            <person name="Ament-Velasquez S.L."/>
            <person name="Kruys A."/>
            <person name="Hutchinson M.I."/>
            <person name="Powell A.J."/>
            <person name="Barry K."/>
            <person name="Miller A.N."/>
            <person name="Grigoriev I.V."/>
            <person name="Debuchy R."/>
            <person name="Gladieux P."/>
            <person name="Hiltunen Thoren M."/>
            <person name="Johannesson H."/>
        </authorList>
    </citation>
    <scope>NUCLEOTIDE SEQUENCE</scope>
    <source>
        <strain evidence="6">CBS 955.72</strain>
    </source>
</reference>
<feature type="region of interest" description="Disordered" evidence="4">
    <location>
        <begin position="1335"/>
        <end position="1487"/>
    </location>
</feature>
<protein>
    <submittedName>
        <fullName evidence="6">Ankyrin repeat-containing domain protein</fullName>
    </submittedName>
</protein>
<dbReference type="Proteomes" id="UP001275084">
    <property type="component" value="Unassembled WGS sequence"/>
</dbReference>
<reference evidence="6" key="2">
    <citation type="submission" date="2023-06" db="EMBL/GenBank/DDBJ databases">
        <authorList>
            <consortium name="Lawrence Berkeley National Laboratory"/>
            <person name="Haridas S."/>
            <person name="Hensen N."/>
            <person name="Bonometti L."/>
            <person name="Westerberg I."/>
            <person name="Brannstrom I.O."/>
            <person name="Guillou S."/>
            <person name="Cros-Aarteil S."/>
            <person name="Calhoun S."/>
            <person name="Kuo A."/>
            <person name="Mondo S."/>
            <person name="Pangilinan J."/>
            <person name="Riley R."/>
            <person name="Labutti K."/>
            <person name="Andreopoulos B."/>
            <person name="Lipzen A."/>
            <person name="Chen C."/>
            <person name="Yanf M."/>
            <person name="Daum C."/>
            <person name="Ng V."/>
            <person name="Clum A."/>
            <person name="Steindorff A."/>
            <person name="Ohm R."/>
            <person name="Martin F."/>
            <person name="Silar P."/>
            <person name="Natvig D."/>
            <person name="Lalanne C."/>
            <person name="Gautier V."/>
            <person name="Ament-Velasquez S.L."/>
            <person name="Kruys A."/>
            <person name="Hutchinson M.I."/>
            <person name="Powell A.J."/>
            <person name="Barry K."/>
            <person name="Miller A.N."/>
            <person name="Grigoriev I.V."/>
            <person name="Debuchy R."/>
            <person name="Gladieux P."/>
            <person name="Thoren M.H."/>
            <person name="Johannesson H."/>
        </authorList>
    </citation>
    <scope>NUCLEOTIDE SEQUENCE</scope>
    <source>
        <strain evidence="6">CBS 955.72</strain>
    </source>
</reference>
<feature type="repeat" description="ANK" evidence="3">
    <location>
        <begin position="1129"/>
        <end position="1161"/>
    </location>
</feature>
<dbReference type="Pfam" id="PF12796">
    <property type="entry name" value="Ank_2"/>
    <property type="match status" value="6"/>
</dbReference>
<dbReference type="InterPro" id="IPR036770">
    <property type="entry name" value="Ankyrin_rpt-contain_sf"/>
</dbReference>
<feature type="repeat" description="ANK" evidence="3">
    <location>
        <begin position="675"/>
        <end position="707"/>
    </location>
</feature>
<evidence type="ECO:0000256" key="4">
    <source>
        <dbReference type="SAM" id="MobiDB-lite"/>
    </source>
</evidence>